<dbReference type="InterPro" id="IPR050361">
    <property type="entry name" value="MPP/UQCRC_Complex"/>
</dbReference>
<comment type="caution">
    <text evidence="5">The sequence shown here is derived from an EMBL/GenBank/DDBJ whole genome shotgun (WGS) entry which is preliminary data.</text>
</comment>
<dbReference type="Pfam" id="PF00675">
    <property type="entry name" value="Peptidase_M16"/>
    <property type="match status" value="1"/>
</dbReference>
<sequence>MTASQVHKTTLRNGLRVVFERRPDSPRTAVCVHYGVGYRSERPEREGFAHLFEHLMFRGSASLPPDGFFAHIHPLGGQANGTTHQDYTDYHQLVPSAALERALFSEADRMRAPVFTEETLAEQLDGIEEEIRQAVTERPYGGLPWPLLPGVVFDRFANAHDGYGRVAQLRDATVAACEKFFDAHYAPGNAVLTVVGDHAPEELLTLVERYFGDIPPRPFAPAPELREPGLVADRWQTCTEPGVSAAAVALGYRLPDPRQDMTGYLAHAVLADMISQDGLAGLQAVSAGCGVFGPLDAADPDLLVITALVPPAGTPRHAVTALTERWAHWPDAADLGRTLPQAVRRLVTRHHREHAEAYPRSRALGRLELLFGRAELLTEYPALLAGVGPEQVAAAARRLGTAPKGILVMTPGPTRTRPAPVHEPGPVPATTATPRAANAPAASATGTATTTAATTPATATAARPIPPLGVQPPPSHGPRHTATTAGGTGIVAVRDDRAPLVELRFRLPLGAWGWQRPDEVEALVQLLAGRDPAAARTEAESFQLATDGQWLDVTGYATPDTTGAWLARLVGLTAPVHGPAAPPTPLPRRRDPEQVMDTALRRHWLGRGLPAAVPGDLGALHASVLRRGGGRLTAVGALDPERFTADAERALSAWSAASHGAGTAPPESGTVRPGRAVLALHHAAAHDVQVTLSAPEPADGIGAAARYLATAMTGTRYRSHLPTRTPGTGPEPTLYAARDVCLGLSRAYLRATLPEADAAPGIAAVREALRASRAAPVTESELEPVRTFCAAQLLGAFDSPAAKADLLRDGASAGRPVDWAERLPDLLRRTTAAEVDAACAALFPVDAMTLVVLGRPGPVSEVTSGWGAGLDG</sequence>
<name>A0ABW7R7R9_9ACTN</name>
<feature type="compositionally biased region" description="Pro residues" evidence="2">
    <location>
        <begin position="464"/>
        <end position="476"/>
    </location>
</feature>
<evidence type="ECO:0000313" key="6">
    <source>
        <dbReference type="Proteomes" id="UP001610990"/>
    </source>
</evidence>
<gene>
    <name evidence="5" type="ORF">ACH4GP_06785</name>
</gene>
<evidence type="ECO:0000256" key="1">
    <source>
        <dbReference type="ARBA" id="ARBA00007261"/>
    </source>
</evidence>
<dbReference type="Gene3D" id="3.30.830.10">
    <property type="entry name" value="Metalloenzyme, LuxS/M16 peptidase-like"/>
    <property type="match status" value="3"/>
</dbReference>
<feature type="domain" description="Peptidase M16 C-terminal" evidence="4">
    <location>
        <begin position="173"/>
        <end position="276"/>
    </location>
</feature>
<dbReference type="Proteomes" id="UP001610990">
    <property type="component" value="Unassembled WGS sequence"/>
</dbReference>
<dbReference type="EMBL" id="JBIRGH010000003">
    <property type="protein sequence ID" value="MFH8584087.1"/>
    <property type="molecule type" value="Genomic_DNA"/>
</dbReference>
<evidence type="ECO:0000313" key="5">
    <source>
        <dbReference type="EMBL" id="MFH8584087.1"/>
    </source>
</evidence>
<accession>A0ABW7R7R9</accession>
<keyword evidence="6" id="KW-1185">Reference proteome</keyword>
<comment type="similarity">
    <text evidence="1">Belongs to the peptidase M16 family.</text>
</comment>
<dbReference type="InterPro" id="IPR011765">
    <property type="entry name" value="Pept_M16_N"/>
</dbReference>
<dbReference type="Pfam" id="PF05193">
    <property type="entry name" value="Peptidase_M16_C"/>
    <property type="match status" value="1"/>
</dbReference>
<dbReference type="PANTHER" id="PTHR11851:SF49">
    <property type="entry name" value="MITOCHONDRIAL-PROCESSING PEPTIDASE SUBUNIT ALPHA"/>
    <property type="match status" value="1"/>
</dbReference>
<evidence type="ECO:0000259" key="3">
    <source>
        <dbReference type="Pfam" id="PF00675"/>
    </source>
</evidence>
<feature type="domain" description="Peptidase M16 N-terminal" evidence="3">
    <location>
        <begin position="16"/>
        <end position="137"/>
    </location>
</feature>
<protein>
    <submittedName>
        <fullName evidence="5">Insulinase family protein</fullName>
    </submittedName>
</protein>
<proteinExistence type="inferred from homology"/>
<dbReference type="InterPro" id="IPR011249">
    <property type="entry name" value="Metalloenz_LuxS/M16"/>
</dbReference>
<dbReference type="SUPFAM" id="SSF63411">
    <property type="entry name" value="LuxS/MPP-like metallohydrolase"/>
    <property type="match status" value="3"/>
</dbReference>
<reference evidence="5 6" key="1">
    <citation type="submission" date="2024-10" db="EMBL/GenBank/DDBJ databases">
        <title>The Natural Products Discovery Center: Release of the First 8490 Sequenced Strains for Exploring Actinobacteria Biosynthetic Diversity.</title>
        <authorList>
            <person name="Kalkreuter E."/>
            <person name="Kautsar S.A."/>
            <person name="Yang D."/>
            <person name="Bader C.D."/>
            <person name="Teijaro C.N."/>
            <person name="Fluegel L."/>
            <person name="Davis C.M."/>
            <person name="Simpson J.R."/>
            <person name="Lauterbach L."/>
            <person name="Steele A.D."/>
            <person name="Gui C."/>
            <person name="Meng S."/>
            <person name="Li G."/>
            <person name="Viehrig K."/>
            <person name="Ye F."/>
            <person name="Su P."/>
            <person name="Kiefer A.F."/>
            <person name="Nichols A."/>
            <person name="Cepeda A.J."/>
            <person name="Yan W."/>
            <person name="Fan B."/>
            <person name="Jiang Y."/>
            <person name="Adhikari A."/>
            <person name="Zheng C.-J."/>
            <person name="Schuster L."/>
            <person name="Cowan T.M."/>
            <person name="Smanski M.J."/>
            <person name="Chevrette M.G."/>
            <person name="De Carvalho L.P.S."/>
            <person name="Shen B."/>
        </authorList>
    </citation>
    <scope>NUCLEOTIDE SEQUENCE [LARGE SCALE GENOMIC DNA]</scope>
    <source>
        <strain evidence="5 6">NPDC018013</strain>
    </source>
</reference>
<evidence type="ECO:0000256" key="2">
    <source>
        <dbReference type="SAM" id="MobiDB-lite"/>
    </source>
</evidence>
<dbReference type="PANTHER" id="PTHR11851">
    <property type="entry name" value="METALLOPROTEASE"/>
    <property type="match status" value="1"/>
</dbReference>
<organism evidence="5 6">
    <name type="scientific">Streptomyces celluloflavus</name>
    <dbReference type="NCBI Taxonomy" id="58344"/>
    <lineage>
        <taxon>Bacteria</taxon>
        <taxon>Bacillati</taxon>
        <taxon>Actinomycetota</taxon>
        <taxon>Actinomycetes</taxon>
        <taxon>Kitasatosporales</taxon>
        <taxon>Streptomycetaceae</taxon>
        <taxon>Streptomyces</taxon>
    </lineage>
</organism>
<feature type="compositionally biased region" description="Low complexity" evidence="2">
    <location>
        <begin position="428"/>
        <end position="463"/>
    </location>
</feature>
<dbReference type="InterPro" id="IPR007863">
    <property type="entry name" value="Peptidase_M16_C"/>
</dbReference>
<feature type="region of interest" description="Disordered" evidence="2">
    <location>
        <begin position="406"/>
        <end position="488"/>
    </location>
</feature>
<dbReference type="RefSeq" id="WP_397671575.1">
    <property type="nucleotide sequence ID" value="NZ_JBIRGH010000003.1"/>
</dbReference>
<evidence type="ECO:0000259" key="4">
    <source>
        <dbReference type="Pfam" id="PF05193"/>
    </source>
</evidence>